<protein>
    <recommendedName>
        <fullName evidence="1">Niemann-Pick C1 N-terminal domain-containing protein</fullName>
    </recommendedName>
</protein>
<sequence length="233" mass="25606">MAIYTAQDNASTSRNDSEAHCIWYGECNKKGLTKQNCPYDGPPKLLNNSDAIHTLSSWCPHLVPDLNSAVSTCCDVNQITTFSTNIELAASLLKRCPSCMMNLAKHLCDFTCGPKQSNYMEVVSVKNNSNGQSYIDEVNLYITNDYLNGTFSSCKQVSVPSGGSLALDLMCGLWGAAKCSPMRWFSYMGDANNPFVPFQINYKNVSGPVNHTDHTFEPLNPQVTPCSQPFDVS</sequence>
<accession>A0A482VMQ1</accession>
<dbReference type="GO" id="GO:0042632">
    <property type="term" value="P:cholesterol homeostasis"/>
    <property type="evidence" value="ECO:0007669"/>
    <property type="project" value="TreeGrafter"/>
</dbReference>
<dbReference type="PANTHER" id="PTHR45727">
    <property type="entry name" value="NPC INTRACELLULAR CHOLESTEROL TRANSPORTER 1"/>
    <property type="match status" value="1"/>
</dbReference>
<dbReference type="OrthoDB" id="6510177at2759"/>
<evidence type="ECO:0000313" key="3">
    <source>
        <dbReference type="Proteomes" id="UP000292052"/>
    </source>
</evidence>
<evidence type="ECO:0000313" key="2">
    <source>
        <dbReference type="EMBL" id="RZC34182.1"/>
    </source>
</evidence>
<dbReference type="GO" id="GO:0030299">
    <property type="term" value="P:intestinal cholesterol absorption"/>
    <property type="evidence" value="ECO:0007669"/>
    <property type="project" value="TreeGrafter"/>
</dbReference>
<name>A0A482VMQ1_ASBVE</name>
<dbReference type="AlphaFoldDB" id="A0A482VMQ1"/>
<dbReference type="EMBL" id="QDEB01082269">
    <property type="protein sequence ID" value="RZC34182.1"/>
    <property type="molecule type" value="Genomic_DNA"/>
</dbReference>
<dbReference type="PANTHER" id="PTHR45727:SF2">
    <property type="entry name" value="NPC INTRACELLULAR CHOLESTEROL TRANSPORTER 1"/>
    <property type="match status" value="1"/>
</dbReference>
<comment type="caution">
    <text evidence="2">The sequence shown here is derived from an EMBL/GenBank/DDBJ whole genome shotgun (WGS) entry which is preliminary data.</text>
</comment>
<dbReference type="Pfam" id="PF16414">
    <property type="entry name" value="NPC1_N"/>
    <property type="match status" value="1"/>
</dbReference>
<dbReference type="GO" id="GO:0015485">
    <property type="term" value="F:cholesterol binding"/>
    <property type="evidence" value="ECO:0007669"/>
    <property type="project" value="TreeGrafter"/>
</dbReference>
<gene>
    <name evidence="2" type="ORF">BDFB_012047</name>
</gene>
<dbReference type="GO" id="GO:0015918">
    <property type="term" value="P:sterol transport"/>
    <property type="evidence" value="ECO:0007669"/>
    <property type="project" value="TreeGrafter"/>
</dbReference>
<feature type="domain" description="Niemann-Pick C1 N-terminal" evidence="1">
    <location>
        <begin position="19"/>
        <end position="229"/>
    </location>
</feature>
<dbReference type="Proteomes" id="UP000292052">
    <property type="component" value="Unassembled WGS sequence"/>
</dbReference>
<organism evidence="2 3">
    <name type="scientific">Asbolus verrucosus</name>
    <name type="common">Desert ironclad beetle</name>
    <dbReference type="NCBI Taxonomy" id="1661398"/>
    <lineage>
        <taxon>Eukaryota</taxon>
        <taxon>Metazoa</taxon>
        <taxon>Ecdysozoa</taxon>
        <taxon>Arthropoda</taxon>
        <taxon>Hexapoda</taxon>
        <taxon>Insecta</taxon>
        <taxon>Pterygota</taxon>
        <taxon>Neoptera</taxon>
        <taxon>Endopterygota</taxon>
        <taxon>Coleoptera</taxon>
        <taxon>Polyphaga</taxon>
        <taxon>Cucujiformia</taxon>
        <taxon>Tenebrionidae</taxon>
        <taxon>Pimeliinae</taxon>
        <taxon>Asbolus</taxon>
    </lineage>
</organism>
<dbReference type="STRING" id="1661398.A0A482VMQ1"/>
<proteinExistence type="predicted"/>
<reference evidence="2 3" key="1">
    <citation type="submission" date="2017-03" db="EMBL/GenBank/DDBJ databases">
        <title>Genome of the blue death feigning beetle - Asbolus verrucosus.</title>
        <authorList>
            <person name="Rider S.D."/>
        </authorList>
    </citation>
    <scope>NUCLEOTIDE SEQUENCE [LARGE SCALE GENOMIC DNA]</scope>
    <source>
        <strain evidence="2">Butters</strain>
        <tissue evidence="2">Head and leg muscle</tissue>
    </source>
</reference>
<dbReference type="InterPro" id="IPR032190">
    <property type="entry name" value="NPC1_N"/>
</dbReference>
<dbReference type="GO" id="GO:0005886">
    <property type="term" value="C:plasma membrane"/>
    <property type="evidence" value="ECO:0007669"/>
    <property type="project" value="TreeGrafter"/>
</dbReference>
<keyword evidence="3" id="KW-1185">Reference proteome</keyword>
<evidence type="ECO:0000259" key="1">
    <source>
        <dbReference type="Pfam" id="PF16414"/>
    </source>
</evidence>